<organism evidence="5 6">
    <name type="scientific">Phormidesmis priestleyi</name>
    <dbReference type="NCBI Taxonomy" id="268141"/>
    <lineage>
        <taxon>Bacteria</taxon>
        <taxon>Bacillati</taxon>
        <taxon>Cyanobacteriota</taxon>
        <taxon>Cyanophyceae</taxon>
        <taxon>Leptolyngbyales</taxon>
        <taxon>Leptolyngbyaceae</taxon>
        <taxon>Phormidesmis</taxon>
    </lineage>
</organism>
<proteinExistence type="predicted"/>
<dbReference type="InterPro" id="IPR009163">
    <property type="entry name" value="Ap4A_phos1/2"/>
</dbReference>
<dbReference type="GO" id="GO:0003877">
    <property type="term" value="F:ATP:ADP adenylyltransferase activity"/>
    <property type="evidence" value="ECO:0007669"/>
    <property type="project" value="InterPro"/>
</dbReference>
<dbReference type="GO" id="GO:0009117">
    <property type="term" value="P:nucleotide metabolic process"/>
    <property type="evidence" value="ECO:0007669"/>
    <property type="project" value="InterPro"/>
</dbReference>
<evidence type="ECO:0000313" key="6">
    <source>
        <dbReference type="Proteomes" id="UP000249794"/>
    </source>
</evidence>
<dbReference type="Pfam" id="PF19327">
    <property type="entry name" value="Ap4A_phos_N"/>
    <property type="match status" value="1"/>
</dbReference>
<name>A0A2W5A2B9_9CYAN</name>
<feature type="compositionally biased region" description="Basic and acidic residues" evidence="2">
    <location>
        <begin position="9"/>
        <end position="22"/>
    </location>
</feature>
<accession>A0A2W5A2B9</accession>
<sequence>MADSTSKAARPDKAARSDRAARPDENRILWEANRLWPRLQATSQHGLAVGALQPIETIVEQIESGGVRFVVRILANLSRKEKARQQQGKTIPANPFLPYEPDLYVTDISPTHLCLLNKFNVVDHHFLIVTREYEPQENWLTLADFQALAQCLLAIDGLAFFNGGKVAGASQPHKHLQVVPYSDQLTEFPIETMMTAAKENKCKLSDEVQFLPFPFCHAALPFSFAGNFTSDFTGDALSVAHRLLVGYYQLLETVGITGSPWKGTQTAGYNFLCTRQWMMIVPRSQEKYAGISVNSLGFAGSLLVKNREALQQLTDVGPVNLLQQVGFSLAPER</sequence>
<feature type="region of interest" description="Disordered" evidence="2">
    <location>
        <begin position="1"/>
        <end position="22"/>
    </location>
</feature>
<evidence type="ECO:0000259" key="4">
    <source>
        <dbReference type="Pfam" id="PF19327"/>
    </source>
</evidence>
<protein>
    <submittedName>
        <fullName evidence="5">Phosphorylase</fullName>
    </submittedName>
</protein>
<reference evidence="5 6" key="2">
    <citation type="submission" date="2018-06" db="EMBL/GenBank/DDBJ databases">
        <title>Metagenomic assembly of (sub)arctic Cyanobacteria and their associated microbiome from non-axenic cultures.</title>
        <authorList>
            <person name="Baurain D."/>
        </authorList>
    </citation>
    <scope>NUCLEOTIDE SEQUENCE [LARGE SCALE GENOMIC DNA]</scope>
    <source>
        <strain evidence="5">ULC027bin1</strain>
    </source>
</reference>
<dbReference type="InterPro" id="IPR036265">
    <property type="entry name" value="HIT-like_sf"/>
</dbReference>
<dbReference type="EMBL" id="QBMP01000001">
    <property type="protein sequence ID" value="PZO61338.1"/>
    <property type="molecule type" value="Genomic_DNA"/>
</dbReference>
<dbReference type="InterPro" id="IPR043171">
    <property type="entry name" value="Ap4A_phos1/2-like"/>
</dbReference>
<dbReference type="PIRSF" id="PIRSF000846">
    <property type="entry name" value="ATP_adenylyltr"/>
    <property type="match status" value="1"/>
</dbReference>
<dbReference type="GO" id="GO:0005524">
    <property type="term" value="F:ATP binding"/>
    <property type="evidence" value="ECO:0007669"/>
    <property type="project" value="InterPro"/>
</dbReference>
<evidence type="ECO:0000313" key="5">
    <source>
        <dbReference type="EMBL" id="PZO61338.1"/>
    </source>
</evidence>
<dbReference type="Proteomes" id="UP000249794">
    <property type="component" value="Unassembled WGS sequence"/>
</dbReference>
<dbReference type="InterPro" id="IPR019200">
    <property type="entry name" value="ATP_adenylylTrfase_C"/>
</dbReference>
<comment type="caution">
    <text evidence="5">The sequence shown here is derived from an EMBL/GenBank/DDBJ whole genome shotgun (WGS) entry which is preliminary data.</text>
</comment>
<feature type="domain" description="Ap4A phosphorylase 1/2 N-terminal" evidence="4">
    <location>
        <begin position="27"/>
        <end position="195"/>
    </location>
</feature>
<feature type="active site" description="Nucleophile" evidence="1">
    <location>
        <position position="175"/>
    </location>
</feature>
<dbReference type="AlphaFoldDB" id="A0A2W5A2B9"/>
<evidence type="ECO:0000259" key="3">
    <source>
        <dbReference type="Pfam" id="PF09830"/>
    </source>
</evidence>
<dbReference type="Pfam" id="PF09830">
    <property type="entry name" value="ATP_transf"/>
    <property type="match status" value="1"/>
</dbReference>
<dbReference type="SUPFAM" id="SSF54197">
    <property type="entry name" value="HIT-like"/>
    <property type="match status" value="1"/>
</dbReference>
<evidence type="ECO:0000256" key="2">
    <source>
        <dbReference type="SAM" id="MobiDB-lite"/>
    </source>
</evidence>
<gene>
    <name evidence="5" type="ORF">DCF15_00090</name>
</gene>
<evidence type="ECO:0000256" key="1">
    <source>
        <dbReference type="PIRSR" id="PIRSR000846-1"/>
    </source>
</evidence>
<dbReference type="PANTHER" id="PTHR38420:SF1">
    <property type="entry name" value="PUTATIVE (AFU_ORTHOLOGUE AFUA_5G14690)-RELATED"/>
    <property type="match status" value="1"/>
</dbReference>
<reference evidence="6" key="1">
    <citation type="submission" date="2018-04" db="EMBL/GenBank/DDBJ databases">
        <authorList>
            <person name="Cornet L."/>
        </authorList>
    </citation>
    <scope>NUCLEOTIDE SEQUENCE [LARGE SCALE GENOMIC DNA]</scope>
</reference>
<feature type="domain" description="ATP adenylyltransferase C-terminal" evidence="3">
    <location>
        <begin position="213"/>
        <end position="327"/>
    </location>
</feature>
<dbReference type="PANTHER" id="PTHR38420">
    <property type="entry name" value="AP-4-A PHOSPHORYLASE II"/>
    <property type="match status" value="1"/>
</dbReference>
<dbReference type="InterPro" id="IPR045759">
    <property type="entry name" value="Ap4A_phos1/2_N"/>
</dbReference>
<dbReference type="Gene3D" id="3.30.428.70">
    <property type="match status" value="1"/>
</dbReference>